<dbReference type="Gene3D" id="3.30.530.20">
    <property type="match status" value="1"/>
</dbReference>
<dbReference type="InterPro" id="IPR023393">
    <property type="entry name" value="START-like_dom_sf"/>
</dbReference>
<dbReference type="PANTHER" id="PTHR36166">
    <property type="entry name" value="CHROMOSOME 9, WHOLE GENOME SHOTGUN SEQUENCE"/>
    <property type="match status" value="1"/>
</dbReference>
<protein>
    <recommendedName>
        <fullName evidence="3">SRPBCC domain-containing protein</fullName>
    </recommendedName>
</protein>
<sequence>MAKELITEIKIKANPAQVWAVLTDFSSYPAWNPLIKSLTGDVKVGNTIIARLEPPKASGMTFKPKVLVFEANKKFVWLGHLFIKGLFDGEHSFELIDNLDGTTTFIQSEKFEGILIPLFKKMLDVNTKEGFESMNKALKERVENL</sequence>
<keyword evidence="2" id="KW-1185">Reference proteome</keyword>
<organism evidence="1 2">
    <name type="scientific">Emticicia aquatilis</name>
    <dbReference type="NCBI Taxonomy" id="1537369"/>
    <lineage>
        <taxon>Bacteria</taxon>
        <taxon>Pseudomonadati</taxon>
        <taxon>Bacteroidota</taxon>
        <taxon>Cytophagia</taxon>
        <taxon>Cytophagales</taxon>
        <taxon>Leadbetterellaceae</taxon>
        <taxon>Emticicia</taxon>
    </lineage>
</organism>
<gene>
    <name evidence="1" type="ORF">GCM10011514_35150</name>
</gene>
<reference evidence="1" key="2">
    <citation type="submission" date="2020-09" db="EMBL/GenBank/DDBJ databases">
        <authorList>
            <person name="Sun Q."/>
            <person name="Zhou Y."/>
        </authorList>
    </citation>
    <scope>NUCLEOTIDE SEQUENCE</scope>
    <source>
        <strain evidence="1">CGMCC 1.15958</strain>
    </source>
</reference>
<evidence type="ECO:0000313" key="1">
    <source>
        <dbReference type="EMBL" id="GGD68016.1"/>
    </source>
</evidence>
<dbReference type="CDD" id="cd07822">
    <property type="entry name" value="SRPBCC_4"/>
    <property type="match status" value="1"/>
</dbReference>
<dbReference type="PANTHER" id="PTHR36166:SF1">
    <property type="entry name" value="SRPBCC DOMAIN-CONTAINING PROTEIN"/>
    <property type="match status" value="1"/>
</dbReference>
<name>A0A916Z017_9BACT</name>
<dbReference type="Proteomes" id="UP000609064">
    <property type="component" value="Unassembled WGS sequence"/>
</dbReference>
<dbReference type="InterPro" id="IPR019587">
    <property type="entry name" value="Polyketide_cyclase/dehydratase"/>
</dbReference>
<comment type="caution">
    <text evidence="1">The sequence shown here is derived from an EMBL/GenBank/DDBJ whole genome shotgun (WGS) entry which is preliminary data.</text>
</comment>
<dbReference type="Pfam" id="PF10604">
    <property type="entry name" value="Polyketide_cyc2"/>
    <property type="match status" value="1"/>
</dbReference>
<proteinExistence type="predicted"/>
<reference evidence="1" key="1">
    <citation type="journal article" date="2014" name="Int. J. Syst. Evol. Microbiol.">
        <title>Complete genome sequence of Corynebacterium casei LMG S-19264T (=DSM 44701T), isolated from a smear-ripened cheese.</title>
        <authorList>
            <consortium name="US DOE Joint Genome Institute (JGI-PGF)"/>
            <person name="Walter F."/>
            <person name="Albersmeier A."/>
            <person name="Kalinowski J."/>
            <person name="Ruckert C."/>
        </authorList>
    </citation>
    <scope>NUCLEOTIDE SEQUENCE</scope>
    <source>
        <strain evidence="1">CGMCC 1.15958</strain>
    </source>
</reference>
<dbReference type="AlphaFoldDB" id="A0A916Z017"/>
<dbReference type="RefSeq" id="WP_188767832.1">
    <property type="nucleotide sequence ID" value="NZ_BMKK01000007.1"/>
</dbReference>
<evidence type="ECO:0000313" key="2">
    <source>
        <dbReference type="Proteomes" id="UP000609064"/>
    </source>
</evidence>
<accession>A0A916Z017</accession>
<evidence type="ECO:0008006" key="3">
    <source>
        <dbReference type="Google" id="ProtNLM"/>
    </source>
</evidence>
<dbReference type="SUPFAM" id="SSF55961">
    <property type="entry name" value="Bet v1-like"/>
    <property type="match status" value="1"/>
</dbReference>
<dbReference type="EMBL" id="BMKK01000007">
    <property type="protein sequence ID" value="GGD68016.1"/>
    <property type="molecule type" value="Genomic_DNA"/>
</dbReference>